<comment type="function">
    <text evidence="1">Resistance to tetracycline by an active tetracycline efflux. This is an energy-dependent process that decreases the accumulation of the antibiotic in whole cells. This protein functions as a metal-tetracycline/H(+) antiporter.</text>
</comment>
<feature type="transmembrane region" description="Helical" evidence="8">
    <location>
        <begin position="251"/>
        <end position="270"/>
    </location>
</feature>
<keyword evidence="11" id="KW-1185">Reference proteome</keyword>
<dbReference type="Gene3D" id="1.20.1250.20">
    <property type="entry name" value="MFS general substrate transporter like domains"/>
    <property type="match status" value="1"/>
</dbReference>
<dbReference type="RefSeq" id="WP_379709431.1">
    <property type="nucleotide sequence ID" value="NZ_JBHSCZ010000002.1"/>
</dbReference>
<reference evidence="11" key="1">
    <citation type="journal article" date="2019" name="Int. J. Syst. Evol. Microbiol.">
        <title>The Global Catalogue of Microorganisms (GCM) 10K type strain sequencing project: providing services to taxonomists for standard genome sequencing and annotation.</title>
        <authorList>
            <consortium name="The Broad Institute Genomics Platform"/>
            <consortium name="The Broad Institute Genome Sequencing Center for Infectious Disease"/>
            <person name="Wu L."/>
            <person name="Ma J."/>
        </authorList>
    </citation>
    <scope>NUCLEOTIDE SEQUENCE [LARGE SCALE GENOMIC DNA]</scope>
    <source>
        <strain evidence="11">CECT 8289</strain>
    </source>
</reference>
<feature type="transmembrane region" description="Helical" evidence="8">
    <location>
        <begin position="372"/>
        <end position="397"/>
    </location>
</feature>
<feature type="transmembrane region" description="Helical" evidence="8">
    <location>
        <begin position="163"/>
        <end position="183"/>
    </location>
</feature>
<evidence type="ECO:0000256" key="1">
    <source>
        <dbReference type="ARBA" id="ARBA00003279"/>
    </source>
</evidence>
<dbReference type="InterPro" id="IPR020846">
    <property type="entry name" value="MFS_dom"/>
</dbReference>
<organism evidence="10 11">
    <name type="scientific">Ferruginibacter yonginensis</name>
    <dbReference type="NCBI Taxonomy" id="1310416"/>
    <lineage>
        <taxon>Bacteria</taxon>
        <taxon>Pseudomonadati</taxon>
        <taxon>Bacteroidota</taxon>
        <taxon>Chitinophagia</taxon>
        <taxon>Chitinophagales</taxon>
        <taxon>Chitinophagaceae</taxon>
        <taxon>Ferruginibacter</taxon>
    </lineage>
</organism>
<proteinExistence type="inferred from homology"/>
<dbReference type="InterPro" id="IPR005829">
    <property type="entry name" value="Sugar_transporter_CS"/>
</dbReference>
<comment type="caution">
    <text evidence="10">The sequence shown here is derived from an EMBL/GenBank/DDBJ whole genome shotgun (WGS) entry which is preliminary data.</text>
</comment>
<gene>
    <name evidence="10" type="ORF">ACFOWM_09925</name>
</gene>
<keyword evidence="6 8" id="KW-1133">Transmembrane helix</keyword>
<evidence type="ECO:0000256" key="5">
    <source>
        <dbReference type="ARBA" id="ARBA00022692"/>
    </source>
</evidence>
<evidence type="ECO:0000256" key="2">
    <source>
        <dbReference type="ARBA" id="ARBA00004141"/>
    </source>
</evidence>
<dbReference type="PANTHER" id="PTHR23504:SF15">
    <property type="entry name" value="MAJOR FACILITATOR SUPERFAMILY (MFS) PROFILE DOMAIN-CONTAINING PROTEIN"/>
    <property type="match status" value="1"/>
</dbReference>
<feature type="transmembrane region" description="Helical" evidence="8">
    <location>
        <begin position="48"/>
        <end position="65"/>
    </location>
</feature>
<dbReference type="PANTHER" id="PTHR23504">
    <property type="entry name" value="MAJOR FACILITATOR SUPERFAMILY DOMAIN-CONTAINING PROTEIN 10"/>
    <property type="match status" value="1"/>
</dbReference>
<dbReference type="SUPFAM" id="SSF103473">
    <property type="entry name" value="MFS general substrate transporter"/>
    <property type="match status" value="1"/>
</dbReference>
<dbReference type="PROSITE" id="PS00216">
    <property type="entry name" value="SUGAR_TRANSPORT_1"/>
    <property type="match status" value="1"/>
</dbReference>
<evidence type="ECO:0000259" key="9">
    <source>
        <dbReference type="PROSITE" id="PS50850"/>
    </source>
</evidence>
<feature type="transmembrane region" description="Helical" evidence="8">
    <location>
        <begin position="102"/>
        <end position="123"/>
    </location>
</feature>
<dbReference type="PROSITE" id="PS50850">
    <property type="entry name" value="MFS"/>
    <property type="match status" value="1"/>
</dbReference>
<dbReference type="EMBL" id="JBHSCZ010000002">
    <property type="protein sequence ID" value="MFC4263195.1"/>
    <property type="molecule type" value="Genomic_DNA"/>
</dbReference>
<feature type="transmembrane region" description="Helical" evidence="8">
    <location>
        <begin position="282"/>
        <end position="300"/>
    </location>
</feature>
<evidence type="ECO:0000313" key="11">
    <source>
        <dbReference type="Proteomes" id="UP001595907"/>
    </source>
</evidence>
<dbReference type="InterPro" id="IPR011701">
    <property type="entry name" value="MFS"/>
</dbReference>
<comment type="subcellular location">
    <subcellularLocation>
        <location evidence="2">Membrane</location>
        <topology evidence="2">Multi-pass membrane protein</topology>
    </subcellularLocation>
</comment>
<feature type="transmembrane region" description="Helical" evidence="8">
    <location>
        <begin position="306"/>
        <end position="323"/>
    </location>
</feature>
<evidence type="ECO:0000256" key="4">
    <source>
        <dbReference type="ARBA" id="ARBA00022448"/>
    </source>
</evidence>
<dbReference type="CDD" id="cd17388">
    <property type="entry name" value="MFS_TetA"/>
    <property type="match status" value="1"/>
</dbReference>
<dbReference type="InterPro" id="IPR001958">
    <property type="entry name" value="Tet-R_TetA/multi-R_MdtG-like"/>
</dbReference>
<keyword evidence="4" id="KW-0813">Transport</keyword>
<keyword evidence="7 8" id="KW-0472">Membrane</keyword>
<comment type="similarity">
    <text evidence="3">Belongs to the major facilitator superfamily. TCR/Tet family.</text>
</comment>
<dbReference type="Pfam" id="PF07690">
    <property type="entry name" value="MFS_1"/>
    <property type="match status" value="2"/>
</dbReference>
<feature type="transmembrane region" description="Helical" evidence="8">
    <location>
        <begin position="343"/>
        <end position="366"/>
    </location>
</feature>
<sequence length="406" mass="43422">MNKKAAMGFIFLTIVIDVTGLGLIIPVLPKLIEQLIHGNVSDAAKYGGWLTATYAVMQFLFSPVLGGLSDQFGRRPILLFSLLGFGLDYLFLSFAPTIGWLFVGRALAGITGASFTTATAYIADISTNENRTQNFGLVGAAFGIGFIVGPIIGGLLGSLGPRIPFMVAAGLSFLNCLYGYFVLPESLSKENRRAFNFKRANPLGSLLQLKKYPALGGLIISFLLIYLASHAVQSNWGFFGIEKFKWDEKMIGISLGAVGLLVGVVQGGLIRVINPKLGNENSVYAGLLLYALGMLLFSIASQTWMMFAFLVPYCLGGISQPALQSIISGNVPANEQGELQGALTSLISLTSIFGPMLMTGLFSYFTGPKAPFHYAGISFALGAVLMFASAVVAYITLNKRKKLATL</sequence>
<evidence type="ECO:0000256" key="7">
    <source>
        <dbReference type="ARBA" id="ARBA00023136"/>
    </source>
</evidence>
<evidence type="ECO:0000256" key="3">
    <source>
        <dbReference type="ARBA" id="ARBA00007520"/>
    </source>
</evidence>
<feature type="transmembrane region" description="Helical" evidence="8">
    <location>
        <begin position="212"/>
        <end position="231"/>
    </location>
</feature>
<evidence type="ECO:0000256" key="8">
    <source>
        <dbReference type="SAM" id="Phobius"/>
    </source>
</evidence>
<evidence type="ECO:0000313" key="10">
    <source>
        <dbReference type="EMBL" id="MFC4263195.1"/>
    </source>
</evidence>
<accession>A0ABV8QSF8</accession>
<dbReference type="Proteomes" id="UP001595907">
    <property type="component" value="Unassembled WGS sequence"/>
</dbReference>
<protein>
    <submittedName>
        <fullName evidence="10">TCR/Tet family MFS transporter</fullName>
    </submittedName>
</protein>
<feature type="transmembrane region" description="Helical" evidence="8">
    <location>
        <begin position="77"/>
        <end position="96"/>
    </location>
</feature>
<feature type="transmembrane region" description="Helical" evidence="8">
    <location>
        <begin position="7"/>
        <end position="28"/>
    </location>
</feature>
<name>A0ABV8QSF8_9BACT</name>
<keyword evidence="5 8" id="KW-0812">Transmembrane</keyword>
<dbReference type="PRINTS" id="PR01035">
    <property type="entry name" value="TCRTETA"/>
</dbReference>
<feature type="transmembrane region" description="Helical" evidence="8">
    <location>
        <begin position="135"/>
        <end position="157"/>
    </location>
</feature>
<dbReference type="InterPro" id="IPR036259">
    <property type="entry name" value="MFS_trans_sf"/>
</dbReference>
<evidence type="ECO:0000256" key="6">
    <source>
        <dbReference type="ARBA" id="ARBA00022989"/>
    </source>
</evidence>
<feature type="domain" description="Major facilitator superfamily (MFS) profile" evidence="9">
    <location>
        <begin position="6"/>
        <end position="401"/>
    </location>
</feature>